<dbReference type="InterPro" id="IPR015424">
    <property type="entry name" value="PyrdxlP-dep_Trfase"/>
</dbReference>
<evidence type="ECO:0000256" key="1">
    <source>
        <dbReference type="ARBA" id="ARBA00001933"/>
    </source>
</evidence>
<comment type="cofactor">
    <cofactor evidence="1">
        <name>pyridoxal 5'-phosphate</name>
        <dbReference type="ChEBI" id="CHEBI:597326"/>
    </cofactor>
</comment>
<comment type="caution">
    <text evidence="7">The sequence shown here is derived from an EMBL/GenBank/DDBJ whole genome shotgun (WGS) entry which is preliminary data.</text>
</comment>
<gene>
    <name evidence="7" type="ORF">ABDJ40_24370</name>
</gene>
<dbReference type="CDD" id="cd00610">
    <property type="entry name" value="OAT_like"/>
    <property type="match status" value="1"/>
</dbReference>
<dbReference type="Proteomes" id="UP001462640">
    <property type="component" value="Unassembled WGS sequence"/>
</dbReference>
<dbReference type="InterPro" id="IPR015421">
    <property type="entry name" value="PyrdxlP-dep_Trfase_major"/>
</dbReference>
<evidence type="ECO:0000256" key="3">
    <source>
        <dbReference type="ARBA" id="ARBA00022576"/>
    </source>
</evidence>
<evidence type="ECO:0000313" key="8">
    <source>
        <dbReference type="Proteomes" id="UP001462640"/>
    </source>
</evidence>
<keyword evidence="4" id="KW-0808">Transferase</keyword>
<dbReference type="SUPFAM" id="SSF53383">
    <property type="entry name" value="PLP-dependent transferases"/>
    <property type="match status" value="1"/>
</dbReference>
<dbReference type="PANTHER" id="PTHR43552">
    <property type="entry name" value="DIAMINOBUTYRATE--2-OXOGLUTARATE AMINOTRANSFERASE"/>
    <property type="match status" value="1"/>
</dbReference>
<dbReference type="PANTHER" id="PTHR43552:SF1">
    <property type="entry name" value="DIAMINOBUTYRATE--2-OXOGLUTARATE AMINOTRANSFERASE"/>
    <property type="match status" value="1"/>
</dbReference>
<keyword evidence="8" id="KW-1185">Reference proteome</keyword>
<keyword evidence="5 6" id="KW-0663">Pyridoxal phosphate</keyword>
<dbReference type="InterPro" id="IPR049704">
    <property type="entry name" value="Aminotrans_3_PPA_site"/>
</dbReference>
<protein>
    <submittedName>
        <fullName evidence="7">Diaminobutyrate--2-oxoglutarate transaminase family protein</fullName>
    </submittedName>
</protein>
<comment type="similarity">
    <text evidence="2 6">Belongs to the class-III pyridoxal-phosphate-dependent aminotransferase family.</text>
</comment>
<evidence type="ECO:0000256" key="5">
    <source>
        <dbReference type="ARBA" id="ARBA00022898"/>
    </source>
</evidence>
<dbReference type="InterPro" id="IPR015422">
    <property type="entry name" value="PyrdxlP-dep_Trfase_small"/>
</dbReference>
<organism evidence="7 8">
    <name type="scientific">Roseateles flavus</name>
    <dbReference type="NCBI Taxonomy" id="3149041"/>
    <lineage>
        <taxon>Bacteria</taxon>
        <taxon>Pseudomonadati</taxon>
        <taxon>Pseudomonadota</taxon>
        <taxon>Betaproteobacteria</taxon>
        <taxon>Burkholderiales</taxon>
        <taxon>Sphaerotilaceae</taxon>
        <taxon>Roseateles</taxon>
    </lineage>
</organism>
<evidence type="ECO:0000256" key="6">
    <source>
        <dbReference type="RuleBase" id="RU003560"/>
    </source>
</evidence>
<dbReference type="InterPro" id="IPR004637">
    <property type="entry name" value="Dat"/>
</dbReference>
<name>A0ABV0GLE9_9BURK</name>
<dbReference type="Gene3D" id="3.90.1150.10">
    <property type="entry name" value="Aspartate Aminotransferase, domain 1"/>
    <property type="match status" value="1"/>
</dbReference>
<sequence>MSADRQGFVHHSRLRSRGACAMNRYEVLRGRESQARTYAANFEGVFESGAGIRLRDQSGREIIDCLACAGALPLGHNHPELVEVLTQFIKSGHVHQALDLTTPAKYEFVQELFGLLPEEFASRAKVQFCSPSGSDAVEAALKLARFATGRHNIIAFHGAYHGMTGNALAAMGNLGPKAGIGPGPGGIHFMPYPYRFRCPFGTDGSQTDELSINYLRRVLEDPESGIAKPAAVIVEAVQGEGGCIPASGDWLRALRALTQEHGIPLILDEVQSGFARTGQMFAFESAGIVPDVLVLSKALGGGFPLAVVVYDQSLDKWPRGMHAGTFRGNQIAMVAGQATMRILQRDGLAQHAQKMGELLMSGLRDLARRYPALGDVRGRGLMVGVEVAEPQQGGQPGPGNGALARAIKRCAMEAGLMVETGGRHGAVLRFLPPLILTPSDVGAILDRLDTAVFHALKQQGVAHAA</sequence>
<accession>A0ABV0GLE9</accession>
<dbReference type="PIRSF" id="PIRSF000521">
    <property type="entry name" value="Transaminase_4ab_Lys_Orn"/>
    <property type="match status" value="1"/>
</dbReference>
<dbReference type="EMBL" id="JBDPZC010000026">
    <property type="protein sequence ID" value="MEO3715922.1"/>
    <property type="molecule type" value="Genomic_DNA"/>
</dbReference>
<dbReference type="PROSITE" id="PS00600">
    <property type="entry name" value="AA_TRANSFER_CLASS_3"/>
    <property type="match status" value="1"/>
</dbReference>
<dbReference type="NCBIfam" id="TIGR00709">
    <property type="entry name" value="dat"/>
    <property type="match status" value="1"/>
</dbReference>
<keyword evidence="3" id="KW-0032">Aminotransferase</keyword>
<reference evidence="7 8" key="1">
    <citation type="submission" date="2024-05" db="EMBL/GenBank/DDBJ databases">
        <title>Roseateles sp. 2.12 16S ribosomal RNA gene Genome sequencing and assembly.</title>
        <authorList>
            <person name="Woo H."/>
        </authorList>
    </citation>
    <scope>NUCLEOTIDE SEQUENCE [LARGE SCALE GENOMIC DNA]</scope>
    <source>
        <strain evidence="7 8">2.12</strain>
    </source>
</reference>
<evidence type="ECO:0000256" key="4">
    <source>
        <dbReference type="ARBA" id="ARBA00022679"/>
    </source>
</evidence>
<evidence type="ECO:0000256" key="2">
    <source>
        <dbReference type="ARBA" id="ARBA00008954"/>
    </source>
</evidence>
<proteinExistence type="inferred from homology"/>
<evidence type="ECO:0000313" key="7">
    <source>
        <dbReference type="EMBL" id="MEO3715922.1"/>
    </source>
</evidence>
<dbReference type="Pfam" id="PF00202">
    <property type="entry name" value="Aminotran_3"/>
    <property type="match status" value="1"/>
</dbReference>
<dbReference type="InterPro" id="IPR005814">
    <property type="entry name" value="Aminotrans_3"/>
</dbReference>
<dbReference type="Gene3D" id="3.40.640.10">
    <property type="entry name" value="Type I PLP-dependent aspartate aminotransferase-like (Major domain)"/>
    <property type="match status" value="1"/>
</dbReference>